<dbReference type="GO" id="GO:0005739">
    <property type="term" value="C:mitochondrion"/>
    <property type="evidence" value="ECO:0007669"/>
    <property type="project" value="TreeGrafter"/>
</dbReference>
<evidence type="ECO:0000256" key="1">
    <source>
        <dbReference type="ARBA" id="ARBA00003186"/>
    </source>
</evidence>
<proteinExistence type="inferred from homology"/>
<organism evidence="5">
    <name type="scientific">Timema bartmani</name>
    <dbReference type="NCBI Taxonomy" id="61472"/>
    <lineage>
        <taxon>Eukaryota</taxon>
        <taxon>Metazoa</taxon>
        <taxon>Ecdysozoa</taxon>
        <taxon>Arthropoda</taxon>
        <taxon>Hexapoda</taxon>
        <taxon>Insecta</taxon>
        <taxon>Pterygota</taxon>
        <taxon>Neoptera</taxon>
        <taxon>Polyneoptera</taxon>
        <taxon>Phasmatodea</taxon>
        <taxon>Timematodea</taxon>
        <taxon>Timematoidea</taxon>
        <taxon>Timematidae</taxon>
        <taxon>Timema</taxon>
    </lineage>
</organism>
<dbReference type="InterPro" id="IPR018793">
    <property type="entry name" value="Cyt_c_oxidase_assmbl_Pet191"/>
</dbReference>
<gene>
    <name evidence="5" type="ORF">TBIB3V08_LOCUS1578</name>
</gene>
<dbReference type="Pfam" id="PF10203">
    <property type="entry name" value="Pet191_N"/>
    <property type="match status" value="1"/>
</dbReference>
<dbReference type="PANTHER" id="PTHR28627:SF1">
    <property type="entry name" value="CYTOCHROME C OXIDASE ASSEMBLY FACTOR 5"/>
    <property type="match status" value="1"/>
</dbReference>
<dbReference type="PANTHER" id="PTHR28627">
    <property type="entry name" value="CYTOCHROME C OXIDASE ASSEMBLY FACTOR 5"/>
    <property type="match status" value="1"/>
</dbReference>
<keyword evidence="4" id="KW-1015">Disulfide bond</keyword>
<name>A0A7R9HWW5_9NEOP</name>
<sequence length="159" mass="18118">MDSTLKISVKNDPEYDTNPGYSLVGMLSQESRVTMSGLYQGSTSDLLDKSPCAGVRADLKICLLESDCVRRDKKTPRDCLKTHDGSVPDQCYALRNTFFDCKRPPLWSSDQSSWIQMSQVRSLDALRFFFMKQWIWNEVTSDSRGQLRSYLNKEVAALV</sequence>
<evidence type="ECO:0000256" key="3">
    <source>
        <dbReference type="ARBA" id="ARBA00021904"/>
    </source>
</evidence>
<comment type="similarity">
    <text evidence="2">Belongs to the PET191 family.</text>
</comment>
<dbReference type="GO" id="GO:0033617">
    <property type="term" value="P:mitochondrial respiratory chain complex IV assembly"/>
    <property type="evidence" value="ECO:0007669"/>
    <property type="project" value="TreeGrafter"/>
</dbReference>
<reference evidence="5" key="1">
    <citation type="submission" date="2020-11" db="EMBL/GenBank/DDBJ databases">
        <authorList>
            <person name="Tran Van P."/>
        </authorList>
    </citation>
    <scope>NUCLEOTIDE SEQUENCE</scope>
</reference>
<evidence type="ECO:0000256" key="2">
    <source>
        <dbReference type="ARBA" id="ARBA00007785"/>
    </source>
</evidence>
<comment type="function">
    <text evidence="1">Involved in an early step of the mitochondrial complex IV assembly process.</text>
</comment>
<evidence type="ECO:0000313" key="5">
    <source>
        <dbReference type="EMBL" id="CAD7438997.1"/>
    </source>
</evidence>
<accession>A0A7R9HWW5</accession>
<dbReference type="EMBL" id="OD564573">
    <property type="protein sequence ID" value="CAD7438997.1"/>
    <property type="molecule type" value="Genomic_DNA"/>
</dbReference>
<dbReference type="AlphaFoldDB" id="A0A7R9HWW5"/>
<evidence type="ECO:0000256" key="4">
    <source>
        <dbReference type="ARBA" id="ARBA00023157"/>
    </source>
</evidence>
<protein>
    <recommendedName>
        <fullName evidence="3">Cytochrome c oxidase assembly factor 5</fullName>
    </recommendedName>
</protein>